<gene>
    <name evidence="1" type="ORF">AVEN_264270_1</name>
</gene>
<protein>
    <submittedName>
        <fullName evidence="1">Uncharacterized protein</fullName>
    </submittedName>
</protein>
<dbReference type="Proteomes" id="UP000499080">
    <property type="component" value="Unassembled WGS sequence"/>
</dbReference>
<organism evidence="1 2">
    <name type="scientific">Araneus ventricosus</name>
    <name type="common">Orbweaver spider</name>
    <name type="synonym">Epeira ventricosa</name>
    <dbReference type="NCBI Taxonomy" id="182803"/>
    <lineage>
        <taxon>Eukaryota</taxon>
        <taxon>Metazoa</taxon>
        <taxon>Ecdysozoa</taxon>
        <taxon>Arthropoda</taxon>
        <taxon>Chelicerata</taxon>
        <taxon>Arachnida</taxon>
        <taxon>Araneae</taxon>
        <taxon>Araneomorphae</taxon>
        <taxon>Entelegynae</taxon>
        <taxon>Araneoidea</taxon>
        <taxon>Araneidae</taxon>
        <taxon>Araneus</taxon>
    </lineage>
</organism>
<dbReference type="AlphaFoldDB" id="A0A4Y2QYI0"/>
<evidence type="ECO:0000313" key="2">
    <source>
        <dbReference type="Proteomes" id="UP000499080"/>
    </source>
</evidence>
<evidence type="ECO:0000313" key="1">
    <source>
        <dbReference type="EMBL" id="GBN68296.1"/>
    </source>
</evidence>
<comment type="caution">
    <text evidence="1">The sequence shown here is derived from an EMBL/GenBank/DDBJ whole genome shotgun (WGS) entry which is preliminary data.</text>
</comment>
<proteinExistence type="predicted"/>
<name>A0A4Y2QYI0_ARAVE</name>
<accession>A0A4Y2QYI0</accession>
<keyword evidence="2" id="KW-1185">Reference proteome</keyword>
<dbReference type="EMBL" id="BGPR01015178">
    <property type="protein sequence ID" value="GBN68296.1"/>
    <property type="molecule type" value="Genomic_DNA"/>
</dbReference>
<reference evidence="1 2" key="1">
    <citation type="journal article" date="2019" name="Sci. Rep.">
        <title>Orb-weaving spider Araneus ventricosus genome elucidates the spidroin gene catalogue.</title>
        <authorList>
            <person name="Kono N."/>
            <person name="Nakamura H."/>
            <person name="Ohtoshi R."/>
            <person name="Moran D.A.P."/>
            <person name="Shinohara A."/>
            <person name="Yoshida Y."/>
            <person name="Fujiwara M."/>
            <person name="Mori M."/>
            <person name="Tomita M."/>
            <person name="Arakawa K."/>
        </authorList>
    </citation>
    <scope>NUCLEOTIDE SEQUENCE [LARGE SCALE GENOMIC DNA]</scope>
</reference>
<sequence>MSLTSALDTHFGDEWGGLLSWIKLDQPNIEPFDLTDKPQVFVAIHSPYVPIDFEETHAIRQGIKYEIDVQLARERGAPAASSLPDGVQGQRTLGGRGRVHQPQLLSGNSFSSRSFKTECGSYIVPKMKTICRDTPLQF</sequence>